<dbReference type="PANTHER" id="PTHR10773:SF19">
    <property type="match status" value="1"/>
</dbReference>
<dbReference type="PANTHER" id="PTHR10773">
    <property type="entry name" value="DNA-DIRECTED RNA POLYMERASES I, II, AND III SUBUNIT RPABC2"/>
    <property type="match status" value="1"/>
</dbReference>
<evidence type="ECO:0000313" key="2">
    <source>
        <dbReference type="Proteomes" id="UP001152759"/>
    </source>
</evidence>
<protein>
    <submittedName>
        <fullName evidence="1">Uncharacterized protein</fullName>
    </submittedName>
</protein>
<sequence length="296" mass="35128">MLMIYSTPDADRAFVEYTIELLHNYSRTKRGESAADRKKRAKLEKDRMSHTLQEPCNNCRKRCTERISEEQRELINEAFWSLPTEEERRYFVFHSCERISIKRRRSRLMLPIRKEKTIKYFFCNEDGQKVEVCMVFYLTTLGYNRKNDSIIRNTFLTPEGNLKPKPSMRGKASPANKIPRDVIKAHIERFLPREEDGTLTKCLPPEMKITAMFAHFKRIHPEHEKISYELYRRVIREEKISYSTASHEIGEPEGFYGHQDQRKICTVLTKVQLRWFPFAEYDPKKASKVSYLKGEG</sequence>
<dbReference type="AlphaFoldDB" id="A0A9P0F5F8"/>
<accession>A0A9P0F5F8</accession>
<proteinExistence type="predicted"/>
<keyword evidence="2" id="KW-1185">Reference proteome</keyword>
<organism evidence="1 2">
    <name type="scientific">Bemisia tabaci</name>
    <name type="common">Sweetpotato whitefly</name>
    <name type="synonym">Aleurodes tabaci</name>
    <dbReference type="NCBI Taxonomy" id="7038"/>
    <lineage>
        <taxon>Eukaryota</taxon>
        <taxon>Metazoa</taxon>
        <taxon>Ecdysozoa</taxon>
        <taxon>Arthropoda</taxon>
        <taxon>Hexapoda</taxon>
        <taxon>Insecta</taxon>
        <taxon>Pterygota</taxon>
        <taxon>Neoptera</taxon>
        <taxon>Paraneoptera</taxon>
        <taxon>Hemiptera</taxon>
        <taxon>Sternorrhyncha</taxon>
        <taxon>Aleyrodoidea</taxon>
        <taxon>Aleyrodidae</taxon>
        <taxon>Aleyrodinae</taxon>
        <taxon>Bemisia</taxon>
    </lineage>
</organism>
<dbReference type="EMBL" id="OU963866">
    <property type="protein sequence ID" value="CAH0389751.1"/>
    <property type="molecule type" value="Genomic_DNA"/>
</dbReference>
<name>A0A9P0F5F8_BEMTA</name>
<gene>
    <name evidence="1" type="ORF">BEMITA_LOCUS8546</name>
</gene>
<evidence type="ECO:0000313" key="1">
    <source>
        <dbReference type="EMBL" id="CAH0389751.1"/>
    </source>
</evidence>
<dbReference type="Proteomes" id="UP001152759">
    <property type="component" value="Chromosome 5"/>
</dbReference>
<reference evidence="1" key="1">
    <citation type="submission" date="2021-12" db="EMBL/GenBank/DDBJ databases">
        <authorList>
            <person name="King R."/>
        </authorList>
    </citation>
    <scope>NUCLEOTIDE SEQUENCE</scope>
</reference>